<evidence type="ECO:0000313" key="1">
    <source>
        <dbReference type="EMBL" id="KOX78704.1"/>
    </source>
</evidence>
<dbReference type="EMBL" id="KQ435720">
    <property type="protein sequence ID" value="KOX78704.1"/>
    <property type="molecule type" value="Genomic_DNA"/>
</dbReference>
<organism evidence="1 2">
    <name type="scientific">Melipona quadrifasciata</name>
    <dbReference type="NCBI Taxonomy" id="166423"/>
    <lineage>
        <taxon>Eukaryota</taxon>
        <taxon>Metazoa</taxon>
        <taxon>Ecdysozoa</taxon>
        <taxon>Arthropoda</taxon>
        <taxon>Hexapoda</taxon>
        <taxon>Insecta</taxon>
        <taxon>Pterygota</taxon>
        <taxon>Neoptera</taxon>
        <taxon>Endopterygota</taxon>
        <taxon>Hymenoptera</taxon>
        <taxon>Apocrita</taxon>
        <taxon>Aculeata</taxon>
        <taxon>Apoidea</taxon>
        <taxon>Anthophila</taxon>
        <taxon>Apidae</taxon>
        <taxon>Melipona</taxon>
    </lineage>
</organism>
<proteinExistence type="predicted"/>
<gene>
    <name evidence="1" type="ORF">WN51_07565</name>
</gene>
<keyword evidence="2" id="KW-1185">Reference proteome</keyword>
<reference evidence="1 2" key="1">
    <citation type="submission" date="2015-07" db="EMBL/GenBank/DDBJ databases">
        <title>The genome of Melipona quadrifasciata.</title>
        <authorList>
            <person name="Pan H."/>
            <person name="Kapheim K."/>
        </authorList>
    </citation>
    <scope>NUCLEOTIDE SEQUENCE [LARGE SCALE GENOMIC DNA]</scope>
    <source>
        <strain evidence="1">0111107301</strain>
        <tissue evidence="1">Whole body</tissue>
    </source>
</reference>
<dbReference type="AlphaFoldDB" id="A0A0N0BJ57"/>
<protein>
    <submittedName>
        <fullName evidence="1">Uncharacterized protein</fullName>
    </submittedName>
</protein>
<sequence length="342" mass="38595">MTDSFIACATRTGYYIILSLFTFSPREVNSNAFPIKFELANFRLGTNIVLLLMNENIADVMLAVKPARLFKSSGNSSLSMVVGTGTMPMDINMNSIMATIDNHSRLFGSKFCSSSIKCNPRSIIEAITKPHDTAMRILLPYRSIRYTLIQPTTIPETRNIAPWKRFENSRSRKGDIIVKLKRGLLESHVEITRRDQIFIFILNLLALDEHKKLQHKDHTARYEKQTGLKVQAYLLAAYGIGFNRPRALSNSLSIYLLRQWQLCDTFKHTERFDVFNLSAMDLKISTVWRKEISAIILAKAKGCSLGVEHLLVTVPSRTSLTRRSLKSSGNDVTFDGLLGGIS</sequence>
<dbReference type="Proteomes" id="UP000053105">
    <property type="component" value="Unassembled WGS sequence"/>
</dbReference>
<evidence type="ECO:0000313" key="2">
    <source>
        <dbReference type="Proteomes" id="UP000053105"/>
    </source>
</evidence>
<name>A0A0N0BJ57_9HYME</name>
<accession>A0A0N0BJ57</accession>